<feature type="region of interest" description="Disordered" evidence="1">
    <location>
        <begin position="21"/>
        <end position="40"/>
    </location>
</feature>
<feature type="compositionally biased region" description="Low complexity" evidence="1">
    <location>
        <begin position="31"/>
        <end position="40"/>
    </location>
</feature>
<evidence type="ECO:0000313" key="4">
    <source>
        <dbReference type="Proteomes" id="UP000244867"/>
    </source>
</evidence>
<feature type="signal peptide" evidence="2">
    <location>
        <begin position="1"/>
        <end position="19"/>
    </location>
</feature>
<evidence type="ECO:0000256" key="2">
    <source>
        <dbReference type="SAM" id="SignalP"/>
    </source>
</evidence>
<keyword evidence="4" id="KW-1185">Reference proteome</keyword>
<evidence type="ECO:0000313" key="3">
    <source>
        <dbReference type="EMBL" id="PUA80451.1"/>
    </source>
</evidence>
<comment type="caution">
    <text evidence="3">The sequence shown here is derived from an EMBL/GenBank/DDBJ whole genome shotgun (WGS) entry which is preliminary data.</text>
</comment>
<organism evidence="3 4">
    <name type="scientific">Nocardioides currus</name>
    <dbReference type="NCBI Taxonomy" id="2133958"/>
    <lineage>
        <taxon>Bacteria</taxon>
        <taxon>Bacillati</taxon>
        <taxon>Actinomycetota</taxon>
        <taxon>Actinomycetes</taxon>
        <taxon>Propionibacteriales</taxon>
        <taxon>Nocardioidaceae</taxon>
        <taxon>Nocardioides</taxon>
    </lineage>
</organism>
<proteinExistence type="predicted"/>
<sequence length="201" mass="21044">MLRATVLTLVLACAVASCASDDPEPDAVAIPDASDTPTATAAPTEVAFGEEATVSWAPTSDLSGELSIRVDRVREGDFRDFRGLVGSGITADNQPYYVDVVVTNEGAADLGGLDVPLYLADSAERLSPPWRFASPFGPCDSGPLPDAFATGDQVKTCLVFFASPGADVESITFHPTLETAPVTWSGDVAVPTTPKKQGKRR</sequence>
<name>A0A2R7YVU5_9ACTN</name>
<evidence type="ECO:0000256" key="1">
    <source>
        <dbReference type="SAM" id="MobiDB-lite"/>
    </source>
</evidence>
<protein>
    <recommendedName>
        <fullName evidence="5">DUF4352 domain-containing protein</fullName>
    </recommendedName>
</protein>
<evidence type="ECO:0008006" key="5">
    <source>
        <dbReference type="Google" id="ProtNLM"/>
    </source>
</evidence>
<dbReference type="RefSeq" id="WP_108345259.1">
    <property type="nucleotide sequence ID" value="NZ_PYXZ01000006.1"/>
</dbReference>
<keyword evidence="2" id="KW-0732">Signal</keyword>
<feature type="chain" id="PRO_5039136454" description="DUF4352 domain-containing protein" evidence="2">
    <location>
        <begin position="20"/>
        <end position="201"/>
    </location>
</feature>
<dbReference type="EMBL" id="PYXZ01000006">
    <property type="protein sequence ID" value="PUA80451.1"/>
    <property type="molecule type" value="Genomic_DNA"/>
</dbReference>
<dbReference type="AlphaFoldDB" id="A0A2R7YVU5"/>
<accession>A0A2R7YVU5</accession>
<dbReference type="Proteomes" id="UP000244867">
    <property type="component" value="Unassembled WGS sequence"/>
</dbReference>
<dbReference type="PROSITE" id="PS51257">
    <property type="entry name" value="PROKAR_LIPOPROTEIN"/>
    <property type="match status" value="1"/>
</dbReference>
<dbReference type="OrthoDB" id="3783044at2"/>
<reference evidence="3 4" key="1">
    <citation type="submission" date="2018-03" db="EMBL/GenBank/DDBJ databases">
        <authorList>
            <person name="Keele B.F."/>
        </authorList>
    </citation>
    <scope>NUCLEOTIDE SEQUENCE [LARGE SCALE GENOMIC DNA]</scope>
    <source>
        <strain evidence="3 4">IB-3</strain>
    </source>
</reference>
<gene>
    <name evidence="3" type="ORF">C7S10_15135</name>
</gene>